<name>A0ABP8J724_9BACT</name>
<reference evidence="4" key="1">
    <citation type="journal article" date="2019" name="Int. J. Syst. Evol. Microbiol.">
        <title>The Global Catalogue of Microorganisms (GCM) 10K type strain sequencing project: providing services to taxonomists for standard genome sequencing and annotation.</title>
        <authorList>
            <consortium name="The Broad Institute Genomics Platform"/>
            <consortium name="The Broad Institute Genome Sequencing Center for Infectious Disease"/>
            <person name="Wu L."/>
            <person name="Ma J."/>
        </authorList>
    </citation>
    <scope>NUCLEOTIDE SEQUENCE [LARGE SCALE GENOMIC DNA]</scope>
    <source>
        <strain evidence="4">JCM 17924</strain>
    </source>
</reference>
<keyword evidence="1" id="KW-0732">Signal</keyword>
<dbReference type="RefSeq" id="WP_345225639.1">
    <property type="nucleotide sequence ID" value="NZ_BAABHA010000010.1"/>
</dbReference>
<evidence type="ECO:0000313" key="4">
    <source>
        <dbReference type="Proteomes" id="UP001500454"/>
    </source>
</evidence>
<dbReference type="EMBL" id="BAABHA010000010">
    <property type="protein sequence ID" value="GAA4386147.1"/>
    <property type="molecule type" value="Genomic_DNA"/>
</dbReference>
<proteinExistence type="predicted"/>
<evidence type="ECO:0000259" key="2">
    <source>
        <dbReference type="Pfam" id="PF13568"/>
    </source>
</evidence>
<comment type="caution">
    <text evidence="3">The sequence shown here is derived from an EMBL/GenBank/DDBJ whole genome shotgun (WGS) entry which is preliminary data.</text>
</comment>
<dbReference type="InterPro" id="IPR025665">
    <property type="entry name" value="Beta-barrel_OMP_2"/>
</dbReference>
<evidence type="ECO:0000256" key="1">
    <source>
        <dbReference type="SAM" id="SignalP"/>
    </source>
</evidence>
<feature type="signal peptide" evidence="1">
    <location>
        <begin position="1"/>
        <end position="22"/>
    </location>
</feature>
<feature type="domain" description="Outer membrane protein beta-barrel" evidence="2">
    <location>
        <begin position="227"/>
        <end position="357"/>
    </location>
</feature>
<gene>
    <name evidence="3" type="ORF">GCM10023186_30450</name>
</gene>
<accession>A0ABP8J724</accession>
<sequence>MKPAFFCAATAALLLTGAAASARTLAPTAGNDDTILVKLPNQVSMTIVARDKQQLRELREYKLDSLMILLSGYISQAEAAGNKSGNGQVTMEFYPAKEQPNSKAAPEQVRVTVRGPKNAKSERVEVMMGKMGILVESDEDIDNGKDRVSVKLNTDNPKSDSLKAAKRKAHQERLTGTDFGLDVGLNALVNRQPYFGGDNVEQPFDLRPFGSRYVSFKWSYWARTGKNSPLYFHLGPEIAFNNYMLEGNRRFVQADSRTNIIQDGTRQYEKSKLATTNLNLPVGFTLKFRNGKHDEMFRLGAGGFVGYRIASHTKLKYEDEGSTRKDKDRGSYNLEDFQYGVQGSVGVHGFDLFAKYNMNDLFKENRGPKAQVISFGITFSDL</sequence>
<organism evidence="3 4">
    <name type="scientific">Hymenobacter koreensis</name>
    <dbReference type="NCBI Taxonomy" id="1084523"/>
    <lineage>
        <taxon>Bacteria</taxon>
        <taxon>Pseudomonadati</taxon>
        <taxon>Bacteroidota</taxon>
        <taxon>Cytophagia</taxon>
        <taxon>Cytophagales</taxon>
        <taxon>Hymenobacteraceae</taxon>
        <taxon>Hymenobacter</taxon>
    </lineage>
</organism>
<dbReference type="Proteomes" id="UP001500454">
    <property type="component" value="Unassembled WGS sequence"/>
</dbReference>
<protein>
    <recommendedName>
        <fullName evidence="2">Outer membrane protein beta-barrel domain-containing protein</fullName>
    </recommendedName>
</protein>
<dbReference type="Pfam" id="PF13568">
    <property type="entry name" value="OMP_b-brl_2"/>
    <property type="match status" value="1"/>
</dbReference>
<keyword evidence="4" id="KW-1185">Reference proteome</keyword>
<feature type="chain" id="PRO_5046415002" description="Outer membrane protein beta-barrel domain-containing protein" evidence="1">
    <location>
        <begin position="23"/>
        <end position="382"/>
    </location>
</feature>
<evidence type="ECO:0000313" key="3">
    <source>
        <dbReference type="EMBL" id="GAA4386147.1"/>
    </source>
</evidence>